<evidence type="ECO:0000259" key="7">
    <source>
        <dbReference type="PROSITE" id="PS51160"/>
    </source>
</evidence>
<reference evidence="8 9" key="1">
    <citation type="submission" date="2019-05" db="EMBL/GenBank/DDBJ databases">
        <title>The metagenome of a microbial culture collection derived from dairy environment covers the genomic content of the human microbiome.</title>
        <authorList>
            <person name="Roder T."/>
            <person name="Wuthrich D."/>
            <person name="Sattari Z."/>
            <person name="Von Ah U."/>
            <person name="Bar C."/>
            <person name="Ronchi F."/>
            <person name="Macpherson A.J."/>
            <person name="Ganal-Vonarburg S.C."/>
            <person name="Bruggmann R."/>
            <person name="Vergeres G."/>
        </authorList>
    </citation>
    <scope>NUCLEOTIDE SEQUENCE [LARGE SCALE GENOMIC DNA]</scope>
    <source>
        <strain evidence="8 9">FAM 18815</strain>
    </source>
</reference>
<dbReference type="EC" id="3.6.1.7" evidence="2 5"/>
<feature type="domain" description="Acylphosphatase-like" evidence="7">
    <location>
        <begin position="3"/>
        <end position="90"/>
    </location>
</feature>
<dbReference type="RefSeq" id="WP_057802085.1">
    <property type="nucleotide sequence ID" value="NZ_JQBX01000004.1"/>
</dbReference>
<evidence type="ECO:0000256" key="4">
    <source>
        <dbReference type="ARBA" id="ARBA00047645"/>
    </source>
</evidence>
<protein>
    <recommendedName>
        <fullName evidence="3 5">acylphosphatase</fullName>
        <ecNumber evidence="2 5">3.6.1.7</ecNumber>
    </recommendedName>
</protein>
<dbReference type="SUPFAM" id="SSF54975">
    <property type="entry name" value="Acylphosphatase/BLUF domain-like"/>
    <property type="match status" value="1"/>
</dbReference>
<evidence type="ECO:0000256" key="3">
    <source>
        <dbReference type="ARBA" id="ARBA00015991"/>
    </source>
</evidence>
<dbReference type="PRINTS" id="PR00112">
    <property type="entry name" value="ACYLPHPHTASE"/>
</dbReference>
<evidence type="ECO:0000256" key="2">
    <source>
        <dbReference type="ARBA" id="ARBA00012150"/>
    </source>
</evidence>
<evidence type="ECO:0000313" key="8">
    <source>
        <dbReference type="EMBL" id="TLQ04673.1"/>
    </source>
</evidence>
<proteinExistence type="inferred from homology"/>
<gene>
    <name evidence="8" type="ORF">FEZ51_04720</name>
</gene>
<organism evidence="8 9">
    <name type="scientific">Pediococcus stilesii</name>
    <dbReference type="NCBI Taxonomy" id="331679"/>
    <lineage>
        <taxon>Bacteria</taxon>
        <taxon>Bacillati</taxon>
        <taxon>Bacillota</taxon>
        <taxon>Bacilli</taxon>
        <taxon>Lactobacillales</taxon>
        <taxon>Lactobacillaceae</taxon>
        <taxon>Pediococcus</taxon>
    </lineage>
</organism>
<dbReference type="PANTHER" id="PTHR47268">
    <property type="entry name" value="ACYLPHOSPHATASE"/>
    <property type="match status" value="1"/>
</dbReference>
<dbReference type="OrthoDB" id="9808093at2"/>
<comment type="similarity">
    <text evidence="1 6">Belongs to the acylphosphatase family.</text>
</comment>
<dbReference type="EMBL" id="VBTH01000006">
    <property type="protein sequence ID" value="TLQ04673.1"/>
    <property type="molecule type" value="Genomic_DNA"/>
</dbReference>
<comment type="catalytic activity">
    <reaction evidence="4 5">
        <text>an acyl phosphate + H2O = a carboxylate + phosphate + H(+)</text>
        <dbReference type="Rhea" id="RHEA:14965"/>
        <dbReference type="ChEBI" id="CHEBI:15377"/>
        <dbReference type="ChEBI" id="CHEBI:15378"/>
        <dbReference type="ChEBI" id="CHEBI:29067"/>
        <dbReference type="ChEBI" id="CHEBI:43474"/>
        <dbReference type="ChEBI" id="CHEBI:59918"/>
        <dbReference type="EC" id="3.6.1.7"/>
    </reaction>
</comment>
<dbReference type="InterPro" id="IPR020456">
    <property type="entry name" value="Acylphosphatase"/>
</dbReference>
<accession>A0A5R9BWK1</accession>
<dbReference type="GO" id="GO:0003998">
    <property type="term" value="F:acylphosphatase activity"/>
    <property type="evidence" value="ECO:0007669"/>
    <property type="project" value="UniProtKB-EC"/>
</dbReference>
<dbReference type="PANTHER" id="PTHR47268:SF4">
    <property type="entry name" value="ACYLPHOSPHATASE"/>
    <property type="match status" value="1"/>
</dbReference>
<dbReference type="Proteomes" id="UP000305541">
    <property type="component" value="Unassembled WGS sequence"/>
</dbReference>
<sequence length="90" mass="9763">MKTVHMIVSGRVQAVGFRYSTKLLADRLKIAGWVKNNSDGTVEIVAQAPNSVLDQFISAVKASPSPSGRVNNVLISEIPEIDSNSFTVKY</sequence>
<keyword evidence="5" id="KW-0378">Hydrolase</keyword>
<dbReference type="Pfam" id="PF00708">
    <property type="entry name" value="Acylphosphatase"/>
    <property type="match status" value="1"/>
</dbReference>
<dbReference type="InterPro" id="IPR036046">
    <property type="entry name" value="Acylphosphatase-like_dom_sf"/>
</dbReference>
<feature type="active site" evidence="5">
    <location>
        <position position="36"/>
    </location>
</feature>
<feature type="active site" evidence="5">
    <location>
        <position position="18"/>
    </location>
</feature>
<dbReference type="AlphaFoldDB" id="A0A5R9BWK1"/>
<comment type="caution">
    <text evidence="8">The sequence shown here is derived from an EMBL/GenBank/DDBJ whole genome shotgun (WGS) entry which is preliminary data.</text>
</comment>
<evidence type="ECO:0000256" key="6">
    <source>
        <dbReference type="RuleBase" id="RU004168"/>
    </source>
</evidence>
<dbReference type="InterPro" id="IPR001792">
    <property type="entry name" value="Acylphosphatase-like_dom"/>
</dbReference>
<dbReference type="PROSITE" id="PS51160">
    <property type="entry name" value="ACYLPHOSPHATASE_3"/>
    <property type="match status" value="1"/>
</dbReference>
<dbReference type="Gene3D" id="3.30.70.100">
    <property type="match status" value="1"/>
</dbReference>
<evidence type="ECO:0000313" key="9">
    <source>
        <dbReference type="Proteomes" id="UP000305541"/>
    </source>
</evidence>
<evidence type="ECO:0000256" key="5">
    <source>
        <dbReference type="PROSITE-ProRule" id="PRU00520"/>
    </source>
</evidence>
<evidence type="ECO:0000256" key="1">
    <source>
        <dbReference type="ARBA" id="ARBA00005614"/>
    </source>
</evidence>
<name>A0A5R9BWK1_9LACO</name>